<evidence type="ECO:0000256" key="2">
    <source>
        <dbReference type="ARBA" id="ARBA00012973"/>
    </source>
</evidence>
<evidence type="ECO:0000259" key="6">
    <source>
        <dbReference type="PROSITE" id="PS50991"/>
    </source>
</evidence>
<dbReference type="Pfam" id="PF00682">
    <property type="entry name" value="HMGL-like"/>
    <property type="match status" value="1"/>
</dbReference>
<evidence type="ECO:0000256" key="4">
    <source>
        <dbReference type="ARBA" id="ARBA00022679"/>
    </source>
</evidence>
<evidence type="ECO:0000313" key="7">
    <source>
        <dbReference type="EMBL" id="GAH84611.1"/>
    </source>
</evidence>
<dbReference type="GO" id="GO:0009098">
    <property type="term" value="P:L-leucine biosynthetic process"/>
    <property type="evidence" value="ECO:0007669"/>
    <property type="project" value="TreeGrafter"/>
</dbReference>
<name>X1IQ97_9ZZZZ</name>
<dbReference type="InterPro" id="IPR013785">
    <property type="entry name" value="Aldolase_TIM"/>
</dbReference>
<keyword evidence="4" id="KW-0808">Transferase</keyword>
<dbReference type="AlphaFoldDB" id="X1IQ97"/>
<feature type="non-terminal residue" evidence="7">
    <location>
        <position position="53"/>
    </location>
</feature>
<protein>
    <recommendedName>
        <fullName evidence="2">2-isopropylmalate synthase</fullName>
        <ecNumber evidence="2">2.3.3.13</ecNumber>
    </recommendedName>
</protein>
<accession>X1IQ97</accession>
<gene>
    <name evidence="7" type="ORF">S03H2_65167</name>
</gene>
<dbReference type="InterPro" id="IPR002034">
    <property type="entry name" value="AIPM/Hcit_synth_CS"/>
</dbReference>
<reference evidence="7" key="1">
    <citation type="journal article" date="2014" name="Front. Microbiol.">
        <title>High frequency of phylogenetically diverse reductive dehalogenase-homologous genes in deep subseafloor sedimentary metagenomes.</title>
        <authorList>
            <person name="Kawai M."/>
            <person name="Futagami T."/>
            <person name="Toyoda A."/>
            <person name="Takaki Y."/>
            <person name="Nishi S."/>
            <person name="Hori S."/>
            <person name="Arai W."/>
            <person name="Tsubouchi T."/>
            <person name="Morono Y."/>
            <person name="Uchiyama I."/>
            <person name="Ito T."/>
            <person name="Fujiyama A."/>
            <person name="Inagaki F."/>
            <person name="Takami H."/>
        </authorList>
    </citation>
    <scope>NUCLEOTIDE SEQUENCE</scope>
    <source>
        <strain evidence="7">Expedition CK06-06</strain>
    </source>
</reference>
<dbReference type="PROSITE" id="PS00815">
    <property type="entry name" value="AIPM_HOMOCIT_SYNTH_1"/>
    <property type="match status" value="1"/>
</dbReference>
<evidence type="ECO:0000256" key="5">
    <source>
        <dbReference type="ARBA" id="ARBA00023304"/>
    </source>
</evidence>
<dbReference type="EMBL" id="BARU01042409">
    <property type="protein sequence ID" value="GAH84611.1"/>
    <property type="molecule type" value="Genomic_DNA"/>
</dbReference>
<dbReference type="EC" id="2.3.3.13" evidence="2"/>
<dbReference type="PROSITE" id="PS50991">
    <property type="entry name" value="PYR_CT"/>
    <property type="match status" value="1"/>
</dbReference>
<keyword evidence="5" id="KW-0100">Branched-chain amino acid biosynthesis</keyword>
<feature type="domain" description="Pyruvate carboxyltransferase" evidence="6">
    <location>
        <begin position="13"/>
        <end position="53"/>
    </location>
</feature>
<sequence>MGKWKMHEKDRIIEVFDTTLRDGEQTPGISFTVEQKRTIARQLDRLGVDIIEA</sequence>
<dbReference type="PANTHER" id="PTHR10277">
    <property type="entry name" value="HOMOCITRATE SYNTHASE-RELATED"/>
    <property type="match status" value="1"/>
</dbReference>
<organism evidence="7">
    <name type="scientific">marine sediment metagenome</name>
    <dbReference type="NCBI Taxonomy" id="412755"/>
    <lineage>
        <taxon>unclassified sequences</taxon>
        <taxon>metagenomes</taxon>
        <taxon>ecological metagenomes</taxon>
    </lineage>
</organism>
<dbReference type="GO" id="GO:0003852">
    <property type="term" value="F:2-isopropylmalate synthase activity"/>
    <property type="evidence" value="ECO:0007669"/>
    <property type="project" value="UniProtKB-EC"/>
</dbReference>
<dbReference type="InterPro" id="IPR000891">
    <property type="entry name" value="PYR_CT"/>
</dbReference>
<comment type="pathway">
    <text evidence="1">Amino-acid biosynthesis; L-leucine biosynthesis; L-leucine from 3-methyl-2-oxobutanoate: step 1/4.</text>
</comment>
<evidence type="ECO:0000256" key="1">
    <source>
        <dbReference type="ARBA" id="ARBA00004689"/>
    </source>
</evidence>
<dbReference type="SUPFAM" id="SSF51569">
    <property type="entry name" value="Aldolase"/>
    <property type="match status" value="1"/>
</dbReference>
<comment type="caution">
    <text evidence="7">The sequence shown here is derived from an EMBL/GenBank/DDBJ whole genome shotgun (WGS) entry which is preliminary data.</text>
</comment>
<keyword evidence="3" id="KW-0028">Amino-acid biosynthesis</keyword>
<evidence type="ECO:0000256" key="3">
    <source>
        <dbReference type="ARBA" id="ARBA00022605"/>
    </source>
</evidence>
<dbReference type="InterPro" id="IPR050073">
    <property type="entry name" value="2-IPM_HCS-like"/>
</dbReference>
<dbReference type="Gene3D" id="3.20.20.70">
    <property type="entry name" value="Aldolase class I"/>
    <property type="match status" value="1"/>
</dbReference>
<dbReference type="PANTHER" id="PTHR10277:SF9">
    <property type="entry name" value="2-ISOPROPYLMALATE SYNTHASE 1, CHLOROPLASTIC-RELATED"/>
    <property type="match status" value="1"/>
</dbReference>
<proteinExistence type="predicted"/>